<dbReference type="InterPro" id="IPR036129">
    <property type="entry name" value="Glycerate_kinase_sf"/>
</dbReference>
<dbReference type="PIRSF" id="PIRSF006078">
    <property type="entry name" value="GlxK"/>
    <property type="match status" value="1"/>
</dbReference>
<keyword evidence="3 4" id="KW-0418">Kinase</keyword>
<dbReference type="PANTHER" id="PTHR21599:SF0">
    <property type="entry name" value="GLYCERATE KINASE"/>
    <property type="match status" value="1"/>
</dbReference>
<protein>
    <submittedName>
        <fullName evidence="5">Glycerate kinase</fullName>
    </submittedName>
</protein>
<keyword evidence="2 4" id="KW-0808">Transferase</keyword>
<dbReference type="InterPro" id="IPR004381">
    <property type="entry name" value="Glycerate_kinase"/>
</dbReference>
<gene>
    <name evidence="5" type="ORF">SAMN05661096_01237</name>
</gene>
<reference evidence="6" key="1">
    <citation type="submission" date="2017-04" db="EMBL/GenBank/DDBJ databases">
        <authorList>
            <person name="Varghese N."/>
            <person name="Submissions S."/>
        </authorList>
    </citation>
    <scope>NUCLEOTIDE SEQUENCE [LARGE SCALE GENOMIC DNA]</scope>
    <source>
        <strain evidence="6">DSM 4125</strain>
    </source>
</reference>
<dbReference type="Gene3D" id="3.40.50.10350">
    <property type="entry name" value="Glycerate kinase, domain 1"/>
    <property type="match status" value="1"/>
</dbReference>
<name>A0A1X7J301_9BACT</name>
<keyword evidence="6" id="KW-1185">Reference proteome</keyword>
<dbReference type="GO" id="GO:0031388">
    <property type="term" value="P:organic acid phosphorylation"/>
    <property type="evidence" value="ECO:0007669"/>
    <property type="project" value="UniProtKB-UniRule"/>
</dbReference>
<dbReference type="Proteomes" id="UP000193804">
    <property type="component" value="Unassembled WGS sequence"/>
</dbReference>
<evidence type="ECO:0000256" key="4">
    <source>
        <dbReference type="PIRNR" id="PIRNR006078"/>
    </source>
</evidence>
<proteinExistence type="inferred from homology"/>
<evidence type="ECO:0000256" key="2">
    <source>
        <dbReference type="ARBA" id="ARBA00022679"/>
    </source>
</evidence>
<dbReference type="Pfam" id="PF02595">
    <property type="entry name" value="Gly_kinase"/>
    <property type="match status" value="1"/>
</dbReference>
<dbReference type="InterPro" id="IPR018197">
    <property type="entry name" value="Glycerate_kinase_RE-like"/>
</dbReference>
<comment type="similarity">
    <text evidence="1 4">Belongs to the glycerate kinase type-1 family.</text>
</comment>
<dbReference type="PANTHER" id="PTHR21599">
    <property type="entry name" value="GLYCERATE KINASE"/>
    <property type="match status" value="1"/>
</dbReference>
<dbReference type="NCBIfam" id="TIGR00045">
    <property type="entry name" value="glycerate kinase"/>
    <property type="match status" value="1"/>
</dbReference>
<organism evidence="5 6">
    <name type="scientific">Marivirga sericea</name>
    <dbReference type="NCBI Taxonomy" id="1028"/>
    <lineage>
        <taxon>Bacteria</taxon>
        <taxon>Pseudomonadati</taxon>
        <taxon>Bacteroidota</taxon>
        <taxon>Cytophagia</taxon>
        <taxon>Cytophagales</taxon>
        <taxon>Marivirgaceae</taxon>
        <taxon>Marivirga</taxon>
    </lineage>
</organism>
<dbReference type="OrthoDB" id="9774290at2"/>
<dbReference type="STRING" id="1028.SAMN05661096_01237"/>
<dbReference type="SUPFAM" id="SSF110738">
    <property type="entry name" value="Glycerate kinase I"/>
    <property type="match status" value="1"/>
</dbReference>
<dbReference type="RefSeq" id="WP_085516204.1">
    <property type="nucleotide sequence ID" value="NZ_FXAW01000002.1"/>
</dbReference>
<dbReference type="AlphaFoldDB" id="A0A1X7J301"/>
<evidence type="ECO:0000313" key="5">
    <source>
        <dbReference type="EMBL" id="SMG21849.1"/>
    </source>
</evidence>
<dbReference type="InterPro" id="IPR018193">
    <property type="entry name" value="Glyc_kinase_flavodox-like_fold"/>
</dbReference>
<evidence type="ECO:0000256" key="3">
    <source>
        <dbReference type="ARBA" id="ARBA00022777"/>
    </source>
</evidence>
<dbReference type="GO" id="GO:0008887">
    <property type="term" value="F:glycerate kinase activity"/>
    <property type="evidence" value="ECO:0007669"/>
    <property type="project" value="UniProtKB-UniRule"/>
</dbReference>
<evidence type="ECO:0000256" key="1">
    <source>
        <dbReference type="ARBA" id="ARBA00006284"/>
    </source>
</evidence>
<accession>A0A1X7J301</accession>
<dbReference type="EMBL" id="FXAW01000002">
    <property type="protein sequence ID" value="SMG21849.1"/>
    <property type="molecule type" value="Genomic_DNA"/>
</dbReference>
<sequence length="373" mass="40422">MKILIAPDKFKHSLTAEEVCEIISETLLEHSPKLEIECLPMADGGEGSAEILALQQKAEPVEIEVHDPLMRKIKAHYFITGKTAYIEMAVASGLQLLKAEEQNVLQTTSFGTGELIKDAIKEGCLNIVLCIGGSATSDGGVGMANALGFRFLDENGDAFLPTAYSLDKITSIEPPENNILKGINFSVLTDVNNPLTGKNGATYQYAIQKGATERDLPILDDGMKHLKNLIKEQHSFNIDQFPGAGASGGMGGGSTFFLHAALHSGISYIAEALNLDDKVKNADYIISGEGKLDEQSFKGKVVSGVLSFCQKHGKPLFLIIGCKAFDSTLPEQIHKAISLTDLANSQEDSMKRADHWLRKASEKIYAHFTEPRA</sequence>
<evidence type="ECO:0000313" key="6">
    <source>
        <dbReference type="Proteomes" id="UP000193804"/>
    </source>
</evidence>
<dbReference type="Gene3D" id="3.90.1510.10">
    <property type="entry name" value="Glycerate kinase, domain 2"/>
    <property type="match status" value="1"/>
</dbReference>